<accession>A0A3B7QXD2</accession>
<reference evidence="1 2" key="1">
    <citation type="submission" date="2018-09" db="EMBL/GenBank/DDBJ databases">
        <title>Hymenobacter medium sp. nov., isolated from R2A medium.</title>
        <authorList>
            <person name="Yingchao G."/>
        </authorList>
    </citation>
    <scope>NUCLEOTIDE SEQUENCE [LARGE SCALE GENOMIC DNA]</scope>
    <source>
        <strain evidence="2">sh-6</strain>
    </source>
</reference>
<dbReference type="EMBL" id="CP032317">
    <property type="protein sequence ID" value="AYA35992.1"/>
    <property type="molecule type" value="Genomic_DNA"/>
</dbReference>
<keyword evidence="2" id="KW-1185">Reference proteome</keyword>
<organism evidence="1 2">
    <name type="scientific">Hymenobacter oligotrophus</name>
    <dbReference type="NCBI Taxonomy" id="2319843"/>
    <lineage>
        <taxon>Bacteria</taxon>
        <taxon>Pseudomonadati</taxon>
        <taxon>Bacteroidota</taxon>
        <taxon>Cytophagia</taxon>
        <taxon>Cytophagales</taxon>
        <taxon>Hymenobacteraceae</taxon>
        <taxon>Hymenobacter</taxon>
    </lineage>
</organism>
<dbReference type="OrthoDB" id="9152336at2"/>
<sequence length="392" mass="43308">MKNVKLLLACVAASFTLLTGCQKEADSTIAPAVTASSSAQLSTAAAIERIEELRASLPAGVEAKLQQRSALLVQTDPQYRELARRLLAVEPTPCDDSTPLNRWLDGQLFDWNGRVITYALNYDMLNLPSYYSFVFENSSANQAFGQNGEYSQRLTKSFKDLRRFWTVESGQMVMVAMHGNVLLDQAKIAKTYEAVYGVDKATAATLAQIVALLADQIPQYRDGNHPIFSFNAFALQGFDYPPFATIPDKIVMGDGIMEGYTAIGFGDVAPQAILAHEFGHQIQFQLNLFGEEESPAATRRTELMADAYSAYYLSHARGAAMQWKRVRLFLDVFFNIGDCSFGSDGHHGTPAQRMAAAEWGYNLANNAQKQGHILSPQEFAKLFDAQLPQLVM</sequence>
<proteinExistence type="predicted"/>
<dbReference type="PROSITE" id="PS51257">
    <property type="entry name" value="PROKAR_LIPOPROTEIN"/>
    <property type="match status" value="1"/>
</dbReference>
<dbReference type="RefSeq" id="WP_119443580.1">
    <property type="nucleotide sequence ID" value="NZ_CP032317.1"/>
</dbReference>
<dbReference type="AlphaFoldDB" id="A0A3B7QXD2"/>
<protein>
    <submittedName>
        <fullName evidence="1">Uncharacterized protein</fullName>
    </submittedName>
</protein>
<dbReference type="KEGG" id="hyh:D3Y59_02325"/>
<name>A0A3B7QXD2_9BACT</name>
<evidence type="ECO:0000313" key="1">
    <source>
        <dbReference type="EMBL" id="AYA35992.1"/>
    </source>
</evidence>
<evidence type="ECO:0000313" key="2">
    <source>
        <dbReference type="Proteomes" id="UP000262802"/>
    </source>
</evidence>
<gene>
    <name evidence="1" type="ORF">D3Y59_02325</name>
</gene>
<dbReference type="Proteomes" id="UP000262802">
    <property type="component" value="Chromosome"/>
</dbReference>